<organism evidence="2 3">
    <name type="scientific">Kipferlia bialata</name>
    <dbReference type="NCBI Taxonomy" id="797122"/>
    <lineage>
        <taxon>Eukaryota</taxon>
        <taxon>Metamonada</taxon>
        <taxon>Carpediemonas-like organisms</taxon>
        <taxon>Kipferlia</taxon>
    </lineage>
</organism>
<feature type="region of interest" description="Disordered" evidence="1">
    <location>
        <begin position="1"/>
        <end position="26"/>
    </location>
</feature>
<proteinExistence type="predicted"/>
<gene>
    <name evidence="2" type="ORF">KIPB_011208</name>
</gene>
<feature type="compositionally biased region" description="Basic and acidic residues" evidence="1">
    <location>
        <begin position="1"/>
        <end position="14"/>
    </location>
</feature>
<evidence type="ECO:0000313" key="2">
    <source>
        <dbReference type="EMBL" id="GIQ88864.1"/>
    </source>
</evidence>
<name>A0A9K3D7P2_9EUKA</name>
<dbReference type="EMBL" id="BDIP01004463">
    <property type="protein sequence ID" value="GIQ88864.1"/>
    <property type="molecule type" value="Genomic_DNA"/>
</dbReference>
<feature type="region of interest" description="Disordered" evidence="1">
    <location>
        <begin position="237"/>
        <end position="257"/>
    </location>
</feature>
<dbReference type="Proteomes" id="UP000265618">
    <property type="component" value="Unassembled WGS sequence"/>
</dbReference>
<feature type="compositionally biased region" description="Basic and acidic residues" evidence="1">
    <location>
        <begin position="69"/>
        <end position="90"/>
    </location>
</feature>
<comment type="caution">
    <text evidence="2">The sequence shown here is derived from an EMBL/GenBank/DDBJ whole genome shotgun (WGS) entry which is preliminary data.</text>
</comment>
<evidence type="ECO:0000313" key="3">
    <source>
        <dbReference type="Proteomes" id="UP000265618"/>
    </source>
</evidence>
<protein>
    <submittedName>
        <fullName evidence="2">Uncharacterized protein</fullName>
    </submittedName>
</protein>
<dbReference type="AlphaFoldDB" id="A0A9K3D7P2"/>
<sequence>EKKAAEARTGRMWDTDNELPSNSNSVARVGRQDVGIESIYLSPTCPDPLHRMYQAALPPALSALVNLVRHGDPNQPKDKSASQTGRDLHMEGAGIGVNDTDMADNMDISMSDVPKGVDTPDMGNNDMGMGMDDMMDMDLGGMGDLGDTPQQVDSVHFSPWEGARDRDSGMVDPSMTQQTTLMPDQSTIIGRPTRTKRGKKRSKKVYDVSHIAPIVTKEGGIERDFISVAKDIINAPVPGAEREREPEANSEDEESSLRRGAVGQLFIAMLSHIAREHARTTAPGYVAEEDEAERVVLMSAADSETQTARVVCHVLE</sequence>
<evidence type="ECO:0000256" key="1">
    <source>
        <dbReference type="SAM" id="MobiDB-lite"/>
    </source>
</evidence>
<accession>A0A9K3D7P2</accession>
<feature type="region of interest" description="Disordered" evidence="1">
    <location>
        <begin position="69"/>
        <end position="100"/>
    </location>
</feature>
<reference evidence="2 3" key="1">
    <citation type="journal article" date="2018" name="PLoS ONE">
        <title>The draft genome of Kipferlia bialata reveals reductive genome evolution in fornicate parasites.</title>
        <authorList>
            <person name="Tanifuji G."/>
            <person name="Takabayashi S."/>
            <person name="Kume K."/>
            <person name="Takagi M."/>
            <person name="Nakayama T."/>
            <person name="Kamikawa R."/>
            <person name="Inagaki Y."/>
            <person name="Hashimoto T."/>
        </authorList>
    </citation>
    <scope>NUCLEOTIDE SEQUENCE [LARGE SCALE GENOMIC DNA]</scope>
    <source>
        <strain evidence="2">NY0173</strain>
    </source>
</reference>
<keyword evidence="3" id="KW-1185">Reference proteome</keyword>
<feature type="non-terminal residue" evidence="2">
    <location>
        <position position="1"/>
    </location>
</feature>